<dbReference type="AlphaFoldDB" id="A0A816L9D8"/>
<dbReference type="EMBL" id="CAJNRE010000134">
    <property type="protein sequence ID" value="CAF1920926.1"/>
    <property type="molecule type" value="Genomic_DNA"/>
</dbReference>
<dbReference type="PANTHER" id="PTHR22761">
    <property type="entry name" value="CHARGED MULTIVESICULAR BODY PROTEIN"/>
    <property type="match status" value="1"/>
</dbReference>
<dbReference type="OrthoDB" id="3973241at2759"/>
<dbReference type="Pfam" id="PF03357">
    <property type="entry name" value="Snf7"/>
    <property type="match status" value="1"/>
</dbReference>
<evidence type="ECO:0000313" key="10">
    <source>
        <dbReference type="Proteomes" id="UP000663866"/>
    </source>
</evidence>
<evidence type="ECO:0000313" key="9">
    <source>
        <dbReference type="Proteomes" id="UP000663856"/>
    </source>
</evidence>
<dbReference type="GO" id="GO:0032511">
    <property type="term" value="P:late endosome to vacuole transport via multivesicular body sorting pathway"/>
    <property type="evidence" value="ECO:0007669"/>
    <property type="project" value="TreeGrafter"/>
</dbReference>
<comment type="caution">
    <text evidence="7">The sequence shown here is derived from an EMBL/GenBank/DDBJ whole genome shotgun (WGS) entry which is preliminary data.</text>
</comment>
<dbReference type="InterPro" id="IPR005024">
    <property type="entry name" value="Snf7_fam"/>
</dbReference>
<reference evidence="7" key="1">
    <citation type="submission" date="2021-02" db="EMBL/GenBank/DDBJ databases">
        <authorList>
            <person name="Nowell W R."/>
        </authorList>
    </citation>
    <scope>NUCLEOTIDE SEQUENCE</scope>
</reference>
<organism evidence="7 9">
    <name type="scientific">Rotaria magnacalcarata</name>
    <dbReference type="NCBI Taxonomy" id="392030"/>
    <lineage>
        <taxon>Eukaryota</taxon>
        <taxon>Metazoa</taxon>
        <taxon>Spiralia</taxon>
        <taxon>Gnathifera</taxon>
        <taxon>Rotifera</taxon>
        <taxon>Eurotatoria</taxon>
        <taxon>Bdelloidea</taxon>
        <taxon>Philodinida</taxon>
        <taxon>Philodinidae</taxon>
        <taxon>Rotaria</taxon>
    </lineage>
</organism>
<feature type="coiled-coil region" evidence="2">
    <location>
        <begin position="46"/>
        <end position="111"/>
    </location>
</feature>
<feature type="region of interest" description="Disordered" evidence="3">
    <location>
        <begin position="1"/>
        <end position="32"/>
    </location>
</feature>
<gene>
    <name evidence="4" type="ORF">CJN711_LOCUS1072</name>
    <name evidence="5" type="ORF">KQP761_LOCUS2246</name>
    <name evidence="6" type="ORF">MBJ925_LOCUS2049</name>
    <name evidence="8" type="ORF">OVN521_LOCUS16875</name>
    <name evidence="7" type="ORF">WKI299_LOCUS962</name>
</gene>
<evidence type="ECO:0000313" key="7">
    <source>
        <dbReference type="EMBL" id="CAF1933513.1"/>
    </source>
</evidence>
<feature type="compositionally biased region" description="Basic and acidic residues" evidence="3">
    <location>
        <begin position="1"/>
        <end position="11"/>
    </location>
</feature>
<dbReference type="Gene3D" id="6.10.140.1230">
    <property type="match status" value="1"/>
</dbReference>
<evidence type="ECO:0000313" key="8">
    <source>
        <dbReference type="EMBL" id="CAF4032309.1"/>
    </source>
</evidence>
<evidence type="ECO:0000313" key="4">
    <source>
        <dbReference type="EMBL" id="CAF0975137.1"/>
    </source>
</evidence>
<keyword evidence="10" id="KW-1185">Reference proteome</keyword>
<comment type="similarity">
    <text evidence="1">Belongs to the SNF7 family.</text>
</comment>
<name>A0A816L9D8_9BILA</name>
<keyword evidence="2" id="KW-0175">Coiled coil</keyword>
<dbReference type="EMBL" id="CAJOBG010002861">
    <property type="protein sequence ID" value="CAF4032309.1"/>
    <property type="molecule type" value="Genomic_DNA"/>
</dbReference>
<accession>A0A816L9D8</accession>
<dbReference type="GO" id="GO:0005771">
    <property type="term" value="C:multivesicular body"/>
    <property type="evidence" value="ECO:0007669"/>
    <property type="project" value="TreeGrafter"/>
</dbReference>
<dbReference type="EMBL" id="CAJNRF010000055">
    <property type="protein sequence ID" value="CAF1933513.1"/>
    <property type="molecule type" value="Genomic_DNA"/>
</dbReference>
<dbReference type="Proteomes" id="UP000663855">
    <property type="component" value="Unassembled WGS sequence"/>
</dbReference>
<sequence>MFRRLFGESKSKNSSHLFSSSRSRRHDVDGQHQDALRTINYLQQSEDLMNKKLEKFDEDIADVQNKAMECLKKQNPDRAGAIRFIKRRKQLEQQKEKLWNMKQNIDLVNEQVQASQFNRQVADSLNIGQQHLKRVQKSMTTNKIEQIIDNITEEIDISNDINDLLGTPILTNDVTTTDAELEKELNILNNEILAENMIQINLPNAHSGPIKLPNKQESSSMNDIDKQLAELQRLTTG</sequence>
<dbReference type="Proteomes" id="UP000663834">
    <property type="component" value="Unassembled WGS sequence"/>
</dbReference>
<dbReference type="Proteomes" id="UP000663824">
    <property type="component" value="Unassembled WGS sequence"/>
</dbReference>
<feature type="compositionally biased region" description="Low complexity" evidence="3">
    <location>
        <begin position="12"/>
        <end position="21"/>
    </location>
</feature>
<dbReference type="GO" id="GO:0006900">
    <property type="term" value="P:vesicle budding from membrane"/>
    <property type="evidence" value="ECO:0007669"/>
    <property type="project" value="TreeGrafter"/>
</dbReference>
<dbReference type="EMBL" id="CAJNOW010000141">
    <property type="protein sequence ID" value="CAF1250198.1"/>
    <property type="molecule type" value="Genomic_DNA"/>
</dbReference>
<evidence type="ECO:0000313" key="6">
    <source>
        <dbReference type="EMBL" id="CAF1920926.1"/>
    </source>
</evidence>
<evidence type="ECO:0000256" key="1">
    <source>
        <dbReference type="ARBA" id="ARBA00006190"/>
    </source>
</evidence>
<dbReference type="Proteomes" id="UP000663866">
    <property type="component" value="Unassembled WGS sequence"/>
</dbReference>
<protein>
    <submittedName>
        <fullName evidence="7">Uncharacterized protein</fullName>
    </submittedName>
</protein>
<evidence type="ECO:0000313" key="5">
    <source>
        <dbReference type="EMBL" id="CAF1250198.1"/>
    </source>
</evidence>
<evidence type="ECO:0000256" key="3">
    <source>
        <dbReference type="SAM" id="MobiDB-lite"/>
    </source>
</evidence>
<dbReference type="EMBL" id="CAJNOV010000075">
    <property type="protein sequence ID" value="CAF0975137.1"/>
    <property type="molecule type" value="Genomic_DNA"/>
</dbReference>
<evidence type="ECO:0000256" key="2">
    <source>
        <dbReference type="SAM" id="Coils"/>
    </source>
</evidence>
<proteinExistence type="inferred from homology"/>
<dbReference type="Proteomes" id="UP000663856">
    <property type="component" value="Unassembled WGS sequence"/>
</dbReference>